<keyword evidence="2" id="KW-1185">Reference proteome</keyword>
<dbReference type="PANTHER" id="PTHR47425:SF3">
    <property type="entry name" value="ZN(II)2CYS6 TRANSCRIPTION FACTOR (EUROFUNG)"/>
    <property type="match status" value="1"/>
</dbReference>
<dbReference type="Gene3D" id="2.60.40.10">
    <property type="entry name" value="Immunoglobulins"/>
    <property type="match status" value="1"/>
</dbReference>
<evidence type="ECO:0008006" key="3">
    <source>
        <dbReference type="Google" id="ProtNLM"/>
    </source>
</evidence>
<organism evidence="1 2">
    <name type="scientific">Aspergillus pseudoustus</name>
    <dbReference type="NCBI Taxonomy" id="1810923"/>
    <lineage>
        <taxon>Eukaryota</taxon>
        <taxon>Fungi</taxon>
        <taxon>Dikarya</taxon>
        <taxon>Ascomycota</taxon>
        <taxon>Pezizomycotina</taxon>
        <taxon>Eurotiomycetes</taxon>
        <taxon>Eurotiomycetidae</taxon>
        <taxon>Eurotiales</taxon>
        <taxon>Aspergillaceae</taxon>
        <taxon>Aspergillus</taxon>
        <taxon>Aspergillus subgen. Nidulantes</taxon>
    </lineage>
</organism>
<reference evidence="1 2" key="1">
    <citation type="submission" date="2024-07" db="EMBL/GenBank/DDBJ databases">
        <title>Section-level genome sequencing and comparative genomics of Aspergillus sections Usti and Cavernicolus.</title>
        <authorList>
            <consortium name="Lawrence Berkeley National Laboratory"/>
            <person name="Nybo J.L."/>
            <person name="Vesth T.C."/>
            <person name="Theobald S."/>
            <person name="Frisvad J.C."/>
            <person name="Larsen T.O."/>
            <person name="Kjaerboelling I."/>
            <person name="Rothschild-Mancinelli K."/>
            <person name="Lyhne E.K."/>
            <person name="Kogle M.E."/>
            <person name="Barry K."/>
            <person name="Clum A."/>
            <person name="Na H."/>
            <person name="Ledsgaard L."/>
            <person name="Lin J."/>
            <person name="Lipzen A."/>
            <person name="Kuo A."/>
            <person name="Riley R."/>
            <person name="Mondo S."/>
            <person name="Labutti K."/>
            <person name="Haridas S."/>
            <person name="Pangalinan J."/>
            <person name="Salamov A.A."/>
            <person name="Simmons B.A."/>
            <person name="Magnuson J.K."/>
            <person name="Chen J."/>
            <person name="Drula E."/>
            <person name="Henrissat B."/>
            <person name="Wiebenga A."/>
            <person name="Lubbers R.J."/>
            <person name="Gomes A.C."/>
            <person name="Makela M.R."/>
            <person name="Stajich J."/>
            <person name="Grigoriev I.V."/>
            <person name="Mortensen U.H."/>
            <person name="De Vries R.P."/>
            <person name="Baker S.E."/>
            <person name="Andersen M.R."/>
        </authorList>
    </citation>
    <scope>NUCLEOTIDE SEQUENCE [LARGE SCALE GENOMIC DNA]</scope>
    <source>
        <strain evidence="1 2">CBS 123904</strain>
    </source>
</reference>
<proteinExistence type="predicted"/>
<accession>A0ABR4IR92</accession>
<evidence type="ECO:0000313" key="1">
    <source>
        <dbReference type="EMBL" id="KAL2829333.1"/>
    </source>
</evidence>
<dbReference type="InterPro" id="IPR052761">
    <property type="entry name" value="Fungal_Detox/Toxin_TFs"/>
</dbReference>
<dbReference type="Proteomes" id="UP001610446">
    <property type="component" value="Unassembled WGS sequence"/>
</dbReference>
<protein>
    <recommendedName>
        <fullName evidence="3">Fibronectin type III-like domain-containing protein</fullName>
    </recommendedName>
</protein>
<dbReference type="InterPro" id="IPR013783">
    <property type="entry name" value="Ig-like_fold"/>
</dbReference>
<dbReference type="PANTHER" id="PTHR47425">
    <property type="entry name" value="FARB-RELATED"/>
    <property type="match status" value="1"/>
</dbReference>
<name>A0ABR4IR92_9EURO</name>
<dbReference type="CDD" id="cd12148">
    <property type="entry name" value="fungal_TF_MHR"/>
    <property type="match status" value="1"/>
</dbReference>
<sequence length="318" mass="35380">MLFVAKAELSLCICRVLSTQYIAWTAGEQSSLLLSPRANPDMERFRWCEEELENWRAKYALETLLSYSGAASKPILRVHDALLQMVFLTTSSALHRPRMLNATETDLRMHSRNKIQQAALEISSIAQVLSRQNLIRYLPITGVTVILLSVMAHLLDINSPDLSIQILGLQRFSQGILILQQLAAMYGSAELAISFLELAALSWGLSYTEFTLADLSINDPVPTADSIILELTVENRGRRSSVCVIQIYGTKTADERQYKGQFLGFTTVKVEAGGIEQVQVAASLRPFMVWNNERLTLTGGKAILEAGMRMQPPALICF</sequence>
<gene>
    <name evidence="1" type="ORF">BJY01DRAFT_255058</name>
</gene>
<dbReference type="EMBL" id="JBFXLU010000337">
    <property type="protein sequence ID" value="KAL2829333.1"/>
    <property type="molecule type" value="Genomic_DNA"/>
</dbReference>
<evidence type="ECO:0000313" key="2">
    <source>
        <dbReference type="Proteomes" id="UP001610446"/>
    </source>
</evidence>
<comment type="caution">
    <text evidence="1">The sequence shown here is derived from an EMBL/GenBank/DDBJ whole genome shotgun (WGS) entry which is preliminary data.</text>
</comment>